<dbReference type="PROSITE" id="PS51257">
    <property type="entry name" value="PROKAR_LIPOPROTEIN"/>
    <property type="match status" value="1"/>
</dbReference>
<protein>
    <submittedName>
        <fullName evidence="4">T6SS immunity protein Tli4 family protein</fullName>
    </submittedName>
</protein>
<feature type="domain" description="Tle cognate immunity protein 4 C-terminal" evidence="2">
    <location>
        <begin position="179"/>
        <end position="339"/>
    </location>
</feature>
<dbReference type="EMBL" id="CP092085">
    <property type="protein sequence ID" value="UUN96197.1"/>
    <property type="molecule type" value="Genomic_DNA"/>
</dbReference>
<evidence type="ECO:0000259" key="2">
    <source>
        <dbReference type="Pfam" id="PF18426"/>
    </source>
</evidence>
<feature type="chain" id="PRO_5038550365" evidence="1">
    <location>
        <begin position="24"/>
        <end position="349"/>
    </location>
</feature>
<proteinExistence type="predicted"/>
<accession>A0A9E7PB20</accession>
<dbReference type="Proteomes" id="UP000644140">
    <property type="component" value="Chromosome"/>
</dbReference>
<feature type="signal peptide" evidence="1">
    <location>
        <begin position="1"/>
        <end position="23"/>
    </location>
</feature>
<dbReference type="Pfam" id="PF18443">
    <property type="entry name" value="Tli4_N"/>
    <property type="match status" value="1"/>
</dbReference>
<dbReference type="RefSeq" id="WP_042087286.1">
    <property type="nucleotide sequence ID" value="NZ_CDEL01000136.1"/>
</dbReference>
<organism evidence="4 5">
    <name type="scientific">Acinetobacter bereziniae</name>
    <name type="common">Acinetobacter genomosp. 10</name>
    <dbReference type="NCBI Taxonomy" id="106648"/>
    <lineage>
        <taxon>Bacteria</taxon>
        <taxon>Pseudomonadati</taxon>
        <taxon>Pseudomonadota</taxon>
        <taxon>Gammaproteobacteria</taxon>
        <taxon>Moraxellales</taxon>
        <taxon>Moraxellaceae</taxon>
        <taxon>Acinetobacter</taxon>
    </lineage>
</organism>
<evidence type="ECO:0000259" key="3">
    <source>
        <dbReference type="Pfam" id="PF18443"/>
    </source>
</evidence>
<dbReference type="InterPro" id="IPR041290">
    <property type="entry name" value="Tli4_C"/>
</dbReference>
<evidence type="ECO:0000256" key="1">
    <source>
        <dbReference type="SAM" id="SignalP"/>
    </source>
</evidence>
<feature type="domain" description="Tle cognate immunity protein 4 N-terminal" evidence="3">
    <location>
        <begin position="38"/>
        <end position="155"/>
    </location>
</feature>
<evidence type="ECO:0000313" key="4">
    <source>
        <dbReference type="EMBL" id="UUN96197.1"/>
    </source>
</evidence>
<sequence length="349" mass="40192">MKKTKILLLLSLTLLGISCSKFQGEDEKNNMINFKDTKNICLGRIEFTVPKETDVKFGTFSFDGSDFEIVEDVTTLDQYDQFIKDKIENLKKQQHETEGSLLKFEKMGSLKLNQRSISHIIVYRPTEYTDVLFNIDAYIYLNRKLIKIKSQAGNKKLDDGLISAENIIKNFKLKPSKGPNQAGLCWKDYFIADDMTENRFFLSEAFLFFPSYPEVMMNIENRARDESDTPIIQMIQKNREQIPEELKRVFKVSDIRSGSREINGLKGEEVLTHYQPSLSFGRGFESGVWQYLGTLDNPKDSYIYVGLKGVRDSIDKENSSISQKQILQLNDFVLNNIKISPFNQGKSDD</sequence>
<dbReference type="InterPro" id="IPR040761">
    <property type="entry name" value="Tli4_N"/>
</dbReference>
<reference evidence="4" key="1">
    <citation type="submission" date="2022-02" db="EMBL/GenBank/DDBJ databases">
        <title>Characterization of Tn125 harboring carbapenem-resistant Acinetobacter bereziniae clinical isolates.</title>
        <authorList>
            <person name="Wong N.-K."/>
            <person name="Pan Q."/>
        </authorList>
    </citation>
    <scope>NUCLEOTIDE SEQUENCE</scope>
    <source>
        <strain evidence="4">GD03393</strain>
    </source>
</reference>
<name>A0A9E7PB20_ACIBZ</name>
<dbReference type="Pfam" id="PF18426">
    <property type="entry name" value="Tli4_C"/>
    <property type="match status" value="1"/>
</dbReference>
<keyword evidence="1" id="KW-0732">Signal</keyword>
<gene>
    <name evidence="4" type="ORF">I9054_012470</name>
</gene>
<evidence type="ECO:0000313" key="5">
    <source>
        <dbReference type="Proteomes" id="UP000644140"/>
    </source>
</evidence>
<dbReference type="AlphaFoldDB" id="A0A9E7PB20"/>